<evidence type="ECO:0000313" key="2">
    <source>
        <dbReference type="EMBL" id="KAK7394437.1"/>
    </source>
</evidence>
<keyword evidence="1" id="KW-1133">Transmembrane helix</keyword>
<evidence type="ECO:0000313" key="3">
    <source>
        <dbReference type="Proteomes" id="UP001386955"/>
    </source>
</evidence>
<dbReference type="Proteomes" id="UP001386955">
    <property type="component" value="Unassembled WGS sequence"/>
</dbReference>
<protein>
    <submittedName>
        <fullName evidence="2">Uncharacterized protein</fullName>
    </submittedName>
</protein>
<dbReference type="EMBL" id="JAYMYS010000004">
    <property type="protein sequence ID" value="KAK7394437.1"/>
    <property type="molecule type" value="Genomic_DNA"/>
</dbReference>
<comment type="caution">
    <text evidence="2">The sequence shown here is derived from an EMBL/GenBank/DDBJ whole genome shotgun (WGS) entry which is preliminary data.</text>
</comment>
<sequence>MLSVEKMCISFCNSKVVEFRKPRKLLSKRLLNPRLKIEDHATGMGLENLVRKRLDRNGRWVMWVLSVMVPLCSEDDFTKLVKKYGSYELLDVYHAYYCIGWFVAGMLLMVERIMNLQVQYPMNLEERNQREYLSDS</sequence>
<proteinExistence type="predicted"/>
<keyword evidence="1" id="KW-0812">Transmembrane</keyword>
<dbReference type="AlphaFoldDB" id="A0AAN9XIR9"/>
<keyword evidence="3" id="KW-1185">Reference proteome</keyword>
<organism evidence="2 3">
    <name type="scientific">Psophocarpus tetragonolobus</name>
    <name type="common">Winged bean</name>
    <name type="synonym">Dolichos tetragonolobus</name>
    <dbReference type="NCBI Taxonomy" id="3891"/>
    <lineage>
        <taxon>Eukaryota</taxon>
        <taxon>Viridiplantae</taxon>
        <taxon>Streptophyta</taxon>
        <taxon>Embryophyta</taxon>
        <taxon>Tracheophyta</taxon>
        <taxon>Spermatophyta</taxon>
        <taxon>Magnoliopsida</taxon>
        <taxon>eudicotyledons</taxon>
        <taxon>Gunneridae</taxon>
        <taxon>Pentapetalae</taxon>
        <taxon>rosids</taxon>
        <taxon>fabids</taxon>
        <taxon>Fabales</taxon>
        <taxon>Fabaceae</taxon>
        <taxon>Papilionoideae</taxon>
        <taxon>50 kb inversion clade</taxon>
        <taxon>NPAAA clade</taxon>
        <taxon>indigoferoid/millettioid clade</taxon>
        <taxon>Phaseoleae</taxon>
        <taxon>Psophocarpus</taxon>
    </lineage>
</organism>
<evidence type="ECO:0000256" key="1">
    <source>
        <dbReference type="SAM" id="Phobius"/>
    </source>
</evidence>
<reference evidence="2 3" key="1">
    <citation type="submission" date="2024-01" db="EMBL/GenBank/DDBJ databases">
        <title>The genomes of 5 underutilized Papilionoideae crops provide insights into root nodulation and disease resistanc.</title>
        <authorList>
            <person name="Jiang F."/>
        </authorList>
    </citation>
    <scope>NUCLEOTIDE SEQUENCE [LARGE SCALE GENOMIC DNA]</scope>
    <source>
        <strain evidence="2">DUOXIRENSHENG_FW03</strain>
        <tissue evidence="2">Leaves</tissue>
    </source>
</reference>
<name>A0AAN9XIR9_PSOTE</name>
<gene>
    <name evidence="2" type="ORF">VNO78_14965</name>
</gene>
<keyword evidence="1" id="KW-0472">Membrane</keyword>
<accession>A0AAN9XIR9</accession>
<feature type="transmembrane region" description="Helical" evidence="1">
    <location>
        <begin position="93"/>
        <end position="110"/>
    </location>
</feature>